<evidence type="ECO:0000256" key="1">
    <source>
        <dbReference type="ARBA" id="ARBA00023125"/>
    </source>
</evidence>
<name>A0A9Q7EYE2_9BACT</name>
<dbReference type="PANTHER" id="PTHR46558">
    <property type="entry name" value="TRACRIPTIONAL REGULATORY PROTEIN-RELATED-RELATED"/>
    <property type="match status" value="1"/>
</dbReference>
<proteinExistence type="predicted"/>
<feature type="domain" description="HTH cro/C1-type" evidence="2">
    <location>
        <begin position="5"/>
        <end position="59"/>
    </location>
</feature>
<accession>A0A9Q7EYE2</accession>
<dbReference type="RefSeq" id="WP_274373113.1">
    <property type="nucleotide sequence ID" value="NZ_CP072943.1"/>
</dbReference>
<dbReference type="PROSITE" id="PS50943">
    <property type="entry name" value="HTH_CROC1"/>
    <property type="match status" value="1"/>
</dbReference>
<dbReference type="CDD" id="cd00093">
    <property type="entry name" value="HTH_XRE"/>
    <property type="match status" value="1"/>
</dbReference>
<dbReference type="Gene3D" id="1.10.260.40">
    <property type="entry name" value="lambda repressor-like DNA-binding domains"/>
    <property type="match status" value="1"/>
</dbReference>
<dbReference type="EMBL" id="CP072943">
    <property type="protein sequence ID" value="QTX31916.1"/>
    <property type="molecule type" value="Genomic_DNA"/>
</dbReference>
<keyword evidence="1" id="KW-0238">DNA-binding</keyword>
<dbReference type="KEGG" id="aram:KAR29_11415"/>
<gene>
    <name evidence="3" type="ORF">KAR29_11415</name>
</gene>
<dbReference type="AlphaFoldDB" id="A0A9Q7EYE2"/>
<evidence type="ECO:0000313" key="3">
    <source>
        <dbReference type="EMBL" id="QTX31916.1"/>
    </source>
</evidence>
<dbReference type="InterPro" id="IPR010982">
    <property type="entry name" value="Lambda_DNA-bd_dom_sf"/>
</dbReference>
<evidence type="ECO:0000313" key="4">
    <source>
        <dbReference type="Proteomes" id="UP000671879"/>
    </source>
</evidence>
<dbReference type="SUPFAM" id="SSF47413">
    <property type="entry name" value="lambda repressor-like DNA-binding domains"/>
    <property type="match status" value="1"/>
</dbReference>
<dbReference type="GO" id="GO:0003677">
    <property type="term" value="F:DNA binding"/>
    <property type="evidence" value="ECO:0007669"/>
    <property type="project" value="UniProtKB-KW"/>
</dbReference>
<dbReference type="Proteomes" id="UP000671879">
    <property type="component" value="Chromosome"/>
</dbReference>
<evidence type="ECO:0000259" key="2">
    <source>
        <dbReference type="PROSITE" id="PS50943"/>
    </source>
</evidence>
<dbReference type="SMART" id="SM00530">
    <property type="entry name" value="HTH_XRE"/>
    <property type="match status" value="1"/>
</dbReference>
<dbReference type="Pfam" id="PF01381">
    <property type="entry name" value="HTH_3"/>
    <property type="match status" value="1"/>
</dbReference>
<protein>
    <submittedName>
        <fullName evidence="3">Helix-turn-helix transcriptional regulator</fullName>
    </submittedName>
</protein>
<dbReference type="PANTHER" id="PTHR46558:SF4">
    <property type="entry name" value="DNA-BIDING PHAGE PROTEIN"/>
    <property type="match status" value="1"/>
</dbReference>
<sequence length="64" mass="7477">MKRQLRELRFRRGWTRDDLARQAGVSVRTVQRWEEGSTLPRLETLAALCRALRCSLSDLFDGDL</sequence>
<organism evidence="3 4">
    <name type="scientific">Aminithiophilus ramosus</name>
    <dbReference type="NCBI Taxonomy" id="3029084"/>
    <lineage>
        <taxon>Bacteria</taxon>
        <taxon>Thermotogati</taxon>
        <taxon>Synergistota</taxon>
        <taxon>Synergistia</taxon>
        <taxon>Synergistales</taxon>
        <taxon>Aminithiophilaceae</taxon>
        <taxon>Aminithiophilus</taxon>
    </lineage>
</organism>
<keyword evidence="4" id="KW-1185">Reference proteome</keyword>
<dbReference type="InterPro" id="IPR001387">
    <property type="entry name" value="Cro/C1-type_HTH"/>
</dbReference>
<reference evidence="4" key="1">
    <citation type="submission" date="2021-04" db="EMBL/GenBank/DDBJ databases">
        <title>A novel Synergistetes isolate from a pyrite-forming mixed culture.</title>
        <authorList>
            <person name="Bunk B."/>
            <person name="Sproer C."/>
            <person name="Spring S."/>
            <person name="Pester M."/>
        </authorList>
    </citation>
    <scope>NUCLEOTIDE SEQUENCE [LARGE SCALE GENOMIC DNA]</scope>
    <source>
        <strain evidence="4">J.5.4.2-T.3.5.2</strain>
    </source>
</reference>